<dbReference type="EMBL" id="OU342829">
    <property type="protein sequence ID" value="CAG7580999.1"/>
    <property type="molecule type" value="Genomic_DNA"/>
</dbReference>
<sequence length="2434" mass="270020">MAIKILTSPTLSTVQVKERQISNLDENYSSPLVNFIEKSRIDGVDYTKFYTEVDTNLTVGDRVYIVNGNYDTYDIIEINPYRKGTNGYVILEIDRCAITLDLEYTGVFPWDSDDFDNYIKIYASNDDQRTSYEVLQNGYYPYKYTYGFRANNNILFSVSDDAFFVADPYNSIEDFANWTDVTTGIMSNSMPTLSGNTFTDNNDKMLIMDSFTYNGTEFKEGYVYKFEEGSWVIDNYSRRAYLSKANFRDGRFAGGNWNDGVFGQIEKKIDWTGATWNNGVFFNSNWLDGVMGSKSDSITRQSYYAFLEDGNIKQTTDFNNNSGFGYNFIYDSSFEKITVNNANATNCVFGSYSATQSVIKRYLIEDTFDFDINLKDGRYIDSLIEDALISDGLYEFSDIENSNSIDGRFVDTNIDYSVAAGEYEGIGSIEILGYDRLISSGEFIYDNPYLGTTSSYVGTTASLVVNHKFYITEENYLNIKAGTWINLNRLVTSNPNFLNFLDNSFYMGSDKNGELYIADNYGVRSKVLVQLNSKEQNEKLRTIPASDEFPNFVETTQINPRPSVDLYVHFDGDNNGETLYTLSQPFNDGADLISGSWSLDLGTAPVSSTFSSGGFFTASNSSLLLSGGTLTSASYSVEVSDGFNGGASYSIYSPSGLVGATYLEYYWCSYVFMFNPTHPTIEIEGYTSSTWVSVDLITATDSVSGPGTLGTDWFVRSINLNDGYEQLKLTVTFPSFAGPNSRVKIDDIAIDGSLFFESTNVALDDWRTDTTVDINYRQIVTNVEDASLQIANIEKTIFNGGVWKASKVNNVDYRIARPAGIISGTYGEYLSMTFSGGYLEVTLDDFSNILYPGQLELDDVVAIDNISYDLGGTISQVDGVYLLATYSEAPLTLTLEDLGTQSIAGSYSSGGNFISTFIVEGGSTYSISDIQPIFNSIHLEKIQDTTINQGFLKREFFESNTIDNENFEIQTELDIRNVNKLKITEMLLDSSNDLTVRSGLFIRNFIKDTEWENGIIFRSMLKDMNILDGVVLQSKWKSGTFSGGIFLDARKETISDPDDLAFQFATQLVLSEWDDGEFVGGEFFDGIWDNGNFRGGKFYNSIFAAGYWHDGEFGDLRYNNADSKFGQATYTHESVNILGHPIPTWYDGVFTNGEFGLRNREFTGSGTAAVPYPPIGTMSWYDGTFNDGTIVSYGSGMEFGHPLEDQGGVIWHDGTFNNGDIIGIVRWKDGTFNQGKFRSAYGSGLGTFSNNYAWEGGIFNGGRFGESGGVISVSINATVNPIKSSPFFFGGNPLLEYENPSWFDGRFNDGFFYGKYWNDGVFTGGRFIGSTAAPTSKFDIETWPSSIGTVSSTSNAIISGGMGDWVAEQNTTFDNTDHIIGTLQLQQTSSITGESFGFSWGSTDPYSIALGPTVSGSYFAGFGGGDTALTSPLVSPPIEKEVTSVEVSWQGSVRLEGYVFNWNSLSINASGIDEDGATFSIDLVDPPGTVYGNISAPSGTPTDYVVSGLTKKVVPTGVDYIPSNAKFTINFPLRIVSATIGAELVKEYTQLKMDDIRFNYRFEKTATIPDQFVQAYAELPGFAVEQTPFFGMWRDGLVISDNTVSVGKSNFLKLSKLESVRRFKGETSPKIFFENVLWVDGEFNAFGEMDNCVWLNGSFKNGKFLNSAFNPYVPRWDFHTLVTTSVGKYSYELSDSCVWKSGYLDNSEFSISEWKAGTFNNGDMIGGHFMGGVANYINAYNCVWDGGRWRNGNWYGADFERKEIFRGSTSGAGTFFLTDVSRSMDILTTTSKRLGAVGASGSNELFLWNAFDGLGGLDPYISNDTYQYFDGGATAPSPLTGVGTMSSNDFVYMGSMSETTTISDGPFVGLITNRSLGLNYFNISSGYDTGVQLYWNLAQNPLVDQLVDGDANVTSRWGNGAFLSGRWENGVWNNGVRIDGSFDTESVNALMDDVSNFFQVSPDRWQIELSGQESIDNLDLGDYIAIGNIVGLDVNGNRKFLKDSYQIIAIDKVAFTLSVIIKTSFPLRSIERDSENHKVYVTKNVWENGKFHNGKFDGVWNSGRFEGYPRITEMENTYWIDGTFIGGKFSAEQLVDSFGVTYSTGLIQNATINTNTNMEDDKAYRSWMDLNFDVGMLDSRSTTITETGYLSLPSETTKDVLSANTKIWIGPPLSSGLQTSTNRTERFLKLGDKFKTYDQIITNDLTGLGPGNALSTYGWHFSTVYANGAPYELFSSYLPGGTQRKFLGYEFLTGDVADAMVIDLSLPPTSEVDYDPGYLTANGTFSWTEDLKYNISNDDLLGLERYRYWEASFTLAQHTKGDVSQYPGLGSAPALVEGQTWKSYYWDFPQSDPFTSVATHSQALISVVGATGVEARINDIKFTEVDSIPFYDYWTHINHIDKFIKVPLESTSLVIFQSETDAVFIDNKSNTNTK</sequence>
<organism evidence="1">
    <name type="scientific">uncultured marine phage</name>
    <dbReference type="NCBI Taxonomy" id="707152"/>
    <lineage>
        <taxon>Viruses</taxon>
        <taxon>environmental samples</taxon>
    </lineage>
</organism>
<proteinExistence type="predicted"/>
<name>A0A8D9FR91_9VIRU</name>
<protein>
    <submittedName>
        <fullName evidence="1">Uncharacterized protein</fullName>
    </submittedName>
</protein>
<evidence type="ECO:0000313" key="1">
    <source>
        <dbReference type="EMBL" id="CAG7580999.1"/>
    </source>
</evidence>
<reference evidence="1" key="1">
    <citation type="submission" date="2021-06" db="EMBL/GenBank/DDBJ databases">
        <authorList>
            <person name="Gannon L."/>
            <person name="Redgwell R T."/>
            <person name="Michniewski S."/>
            <person name="Harrison D C."/>
            <person name="Millard A."/>
        </authorList>
    </citation>
    <scope>NUCLEOTIDE SEQUENCE</scope>
</reference>
<gene>
    <name evidence="1" type="ORF">SLAVMIC_00628</name>
</gene>
<accession>A0A8D9FR91</accession>